<accession>A0A392PXH2</accession>
<feature type="domain" description="Reverse transcriptase zinc-binding" evidence="1">
    <location>
        <begin position="6"/>
        <end position="72"/>
    </location>
</feature>
<dbReference type="InterPro" id="IPR026960">
    <property type="entry name" value="RVT-Znf"/>
</dbReference>
<proteinExistence type="predicted"/>
<dbReference type="EMBL" id="LXQA010102563">
    <property type="protein sequence ID" value="MCI16813.1"/>
    <property type="molecule type" value="Genomic_DNA"/>
</dbReference>
<evidence type="ECO:0000313" key="2">
    <source>
        <dbReference type="EMBL" id="MCI16813.1"/>
    </source>
</evidence>
<dbReference type="AlphaFoldDB" id="A0A392PXH2"/>
<comment type="caution">
    <text evidence="2">The sequence shown here is derived from an EMBL/GenBank/DDBJ whole genome shotgun (WGS) entry which is preliminary data.</text>
</comment>
<organism evidence="2 3">
    <name type="scientific">Trifolium medium</name>
    <dbReference type="NCBI Taxonomy" id="97028"/>
    <lineage>
        <taxon>Eukaryota</taxon>
        <taxon>Viridiplantae</taxon>
        <taxon>Streptophyta</taxon>
        <taxon>Embryophyta</taxon>
        <taxon>Tracheophyta</taxon>
        <taxon>Spermatophyta</taxon>
        <taxon>Magnoliopsida</taxon>
        <taxon>eudicotyledons</taxon>
        <taxon>Gunneridae</taxon>
        <taxon>Pentapetalae</taxon>
        <taxon>rosids</taxon>
        <taxon>fabids</taxon>
        <taxon>Fabales</taxon>
        <taxon>Fabaceae</taxon>
        <taxon>Papilionoideae</taxon>
        <taxon>50 kb inversion clade</taxon>
        <taxon>NPAAA clade</taxon>
        <taxon>Hologalegina</taxon>
        <taxon>IRL clade</taxon>
        <taxon>Trifolieae</taxon>
        <taxon>Trifolium</taxon>
    </lineage>
</organism>
<name>A0A392PXH2_9FABA</name>
<protein>
    <recommendedName>
        <fullName evidence="1">Reverse transcriptase zinc-binding domain-containing protein</fullName>
    </recommendedName>
</protein>
<reference evidence="2 3" key="1">
    <citation type="journal article" date="2018" name="Front. Plant Sci.">
        <title>Red Clover (Trifolium pratense) and Zigzag Clover (T. medium) - A Picture of Genomic Similarities and Differences.</title>
        <authorList>
            <person name="Dluhosova J."/>
            <person name="Istvanek J."/>
            <person name="Nedelnik J."/>
            <person name="Repkova J."/>
        </authorList>
    </citation>
    <scope>NUCLEOTIDE SEQUENCE [LARGE SCALE GENOMIC DNA]</scope>
    <source>
        <strain evidence="3">cv. 10/8</strain>
        <tissue evidence="2">Leaf</tissue>
    </source>
</reference>
<dbReference type="Proteomes" id="UP000265520">
    <property type="component" value="Unassembled WGS sequence"/>
</dbReference>
<dbReference type="Pfam" id="PF13966">
    <property type="entry name" value="zf-RVT"/>
    <property type="match status" value="1"/>
</dbReference>
<evidence type="ECO:0000259" key="1">
    <source>
        <dbReference type="Pfam" id="PF13966"/>
    </source>
</evidence>
<keyword evidence="3" id="KW-1185">Reference proteome</keyword>
<evidence type="ECO:0000313" key="3">
    <source>
        <dbReference type="Proteomes" id="UP000265520"/>
    </source>
</evidence>
<sequence>MDATSDLIWHKQIPLKVSVLALRLLRNRLPTKHNLAVRNIISQESQFCVTGCGGLETAQHLFLSCPVFAPLWGSRARRFFLQLVWLCYISVLWNERNNRVFKATETTLHVRQG</sequence>